<dbReference type="GO" id="GO:0006391">
    <property type="term" value="P:transcription initiation at mitochondrial promoter"/>
    <property type="evidence" value="ECO:0007669"/>
    <property type="project" value="TreeGrafter"/>
</dbReference>
<evidence type="ECO:0000256" key="11">
    <source>
        <dbReference type="ARBA" id="ARBA00052995"/>
    </source>
</evidence>
<dbReference type="GO" id="GO:0000179">
    <property type="term" value="F:rRNA (adenine-N6,N6-)-dimethyltransferase activity"/>
    <property type="evidence" value="ECO:0007669"/>
    <property type="project" value="UniProtKB-UniRule"/>
</dbReference>
<evidence type="ECO:0000256" key="12">
    <source>
        <dbReference type="ARBA" id="ARBA00062295"/>
    </source>
</evidence>
<keyword evidence="10" id="KW-0804">Transcription</keyword>
<feature type="region of interest" description="Disordered" evidence="15">
    <location>
        <begin position="147"/>
        <end position="180"/>
    </location>
</feature>
<feature type="region of interest" description="Disordered" evidence="15">
    <location>
        <begin position="1"/>
        <end position="96"/>
    </location>
</feature>
<keyword evidence="2 14" id="KW-0698">rRNA processing</keyword>
<dbReference type="KEGG" id="pmua:114594460"/>
<organism evidence="17 18">
    <name type="scientific">Podarcis muralis</name>
    <name type="common">Wall lizard</name>
    <name type="synonym">Lacerta muralis</name>
    <dbReference type="NCBI Taxonomy" id="64176"/>
    <lineage>
        <taxon>Eukaryota</taxon>
        <taxon>Metazoa</taxon>
        <taxon>Chordata</taxon>
        <taxon>Craniata</taxon>
        <taxon>Vertebrata</taxon>
        <taxon>Euteleostomi</taxon>
        <taxon>Lepidosauria</taxon>
        <taxon>Squamata</taxon>
        <taxon>Bifurcata</taxon>
        <taxon>Unidentata</taxon>
        <taxon>Episquamata</taxon>
        <taxon>Laterata</taxon>
        <taxon>Lacertibaenia</taxon>
        <taxon>Lacertidae</taxon>
        <taxon>Podarcis</taxon>
    </lineage>
</organism>
<dbReference type="EC" id="2.1.1.-" evidence="14"/>
<reference evidence="17 18" key="1">
    <citation type="journal article" date="2019" name="Proc. Natl. Acad. Sci. U.S.A.">
        <title>Regulatory changes in pterin and carotenoid genes underlie balanced color polymorphisms in the wall lizard.</title>
        <authorList>
            <person name="Andrade P."/>
            <person name="Pinho C."/>
            <person name="Perez I de Lanuza G."/>
            <person name="Afonso S."/>
            <person name="Brejcha J."/>
            <person name="Rubin C.J."/>
            <person name="Wallerman O."/>
            <person name="Pereira P."/>
            <person name="Sabatino S.J."/>
            <person name="Bellati A."/>
            <person name="Pellitteri-Rosa D."/>
            <person name="Bosakova Z."/>
            <person name="Bunikis I."/>
            <person name="Carretero M.A."/>
            <person name="Feiner N."/>
            <person name="Marsik P."/>
            <person name="Pauperio F."/>
            <person name="Salvi D."/>
            <person name="Soler L."/>
            <person name="While G.M."/>
            <person name="Uller T."/>
            <person name="Font E."/>
            <person name="Andersson L."/>
            <person name="Carneiro M."/>
        </authorList>
    </citation>
    <scope>NUCLEOTIDE SEQUENCE</scope>
</reference>
<name>A0A670IDA2_PODMU</name>
<gene>
    <name evidence="17" type="primary">TFB2M</name>
</gene>
<keyword evidence="4 13" id="KW-0808">Transferase</keyword>
<feature type="binding site" evidence="13">
    <location>
        <position position="200"/>
    </location>
    <ligand>
        <name>S-adenosyl-L-methionine</name>
        <dbReference type="ChEBI" id="CHEBI:59789"/>
    </ligand>
</feature>
<dbReference type="GO" id="GO:0034246">
    <property type="term" value="F:mitochondrial transcription factor activity"/>
    <property type="evidence" value="ECO:0007669"/>
    <property type="project" value="TreeGrafter"/>
</dbReference>
<dbReference type="OMA" id="NEFISWP"/>
<dbReference type="PROSITE" id="PS51689">
    <property type="entry name" value="SAM_RNA_A_N6_MT"/>
    <property type="match status" value="1"/>
</dbReference>
<reference evidence="17" key="2">
    <citation type="submission" date="2025-08" db="UniProtKB">
        <authorList>
            <consortium name="Ensembl"/>
        </authorList>
    </citation>
    <scope>IDENTIFICATION</scope>
</reference>
<evidence type="ECO:0000313" key="17">
    <source>
        <dbReference type="Ensembl" id="ENSPMRP00000009880.1"/>
    </source>
</evidence>
<evidence type="ECO:0000313" key="18">
    <source>
        <dbReference type="Proteomes" id="UP000472272"/>
    </source>
</evidence>
<feature type="binding site" evidence="13">
    <location>
        <position position="251"/>
    </location>
    <ligand>
        <name>S-adenosyl-L-methionine</name>
        <dbReference type="ChEBI" id="CHEBI:59789"/>
    </ligand>
</feature>
<evidence type="ECO:0000256" key="13">
    <source>
        <dbReference type="PROSITE-ProRule" id="PRU01026"/>
    </source>
</evidence>
<keyword evidence="6 13" id="KW-0694">RNA-binding</keyword>
<dbReference type="InterPro" id="IPR020598">
    <property type="entry name" value="rRNA_Ade_methylase_Trfase_N"/>
</dbReference>
<evidence type="ECO:0000256" key="8">
    <source>
        <dbReference type="ARBA" id="ARBA00023015"/>
    </source>
</evidence>
<evidence type="ECO:0000256" key="10">
    <source>
        <dbReference type="ARBA" id="ARBA00023163"/>
    </source>
</evidence>
<dbReference type="Pfam" id="PF00398">
    <property type="entry name" value="RrnaAD"/>
    <property type="match status" value="1"/>
</dbReference>
<evidence type="ECO:0000256" key="5">
    <source>
        <dbReference type="ARBA" id="ARBA00022691"/>
    </source>
</evidence>
<feature type="binding site" evidence="13">
    <location>
        <position position="277"/>
    </location>
    <ligand>
        <name>S-adenosyl-L-methionine</name>
        <dbReference type="ChEBI" id="CHEBI:59789"/>
    </ligand>
</feature>
<comment type="subcellular location">
    <subcellularLocation>
        <location evidence="1">Mitochondrion</location>
    </subcellularLocation>
</comment>
<proteinExistence type="inferred from homology"/>
<dbReference type="AlphaFoldDB" id="A0A670IDA2"/>
<dbReference type="GO" id="GO:0005759">
    <property type="term" value="C:mitochondrial matrix"/>
    <property type="evidence" value="ECO:0007669"/>
    <property type="project" value="TreeGrafter"/>
</dbReference>
<evidence type="ECO:0000256" key="3">
    <source>
        <dbReference type="ARBA" id="ARBA00022603"/>
    </source>
</evidence>
<comment type="subunit">
    <text evidence="12">Homodimer. Component of the mitochondrial transcription initiation complex, composed at least of TFB2M, TFAM and POLRMT. In this complex TFAM recruits POLRMT to the promoter whereas TFB2M induces structural changes in POLRMT to enable promoter opening and trapping of the DNA non-template strand. Interacts with mitochondrial RNA polymerase POLRMT. Interacts with TFAM.</text>
</comment>
<evidence type="ECO:0000256" key="2">
    <source>
        <dbReference type="ARBA" id="ARBA00022552"/>
    </source>
</evidence>
<dbReference type="OrthoDB" id="9895503at2759"/>
<dbReference type="InterPro" id="IPR029063">
    <property type="entry name" value="SAM-dependent_MTases_sf"/>
</dbReference>
<dbReference type="GeneTree" id="ENSGT00950000183142"/>
<evidence type="ECO:0000256" key="6">
    <source>
        <dbReference type="ARBA" id="ARBA00022884"/>
    </source>
</evidence>
<dbReference type="GeneID" id="114594460"/>
<evidence type="ECO:0000256" key="15">
    <source>
        <dbReference type="SAM" id="MobiDB-lite"/>
    </source>
</evidence>
<keyword evidence="9" id="KW-0496">Mitochondrion</keyword>
<evidence type="ECO:0000256" key="1">
    <source>
        <dbReference type="ARBA" id="ARBA00004173"/>
    </source>
</evidence>
<feature type="domain" description="Ribosomal RNA adenine methylase transferase N-terminal" evidence="16">
    <location>
        <begin position="205"/>
        <end position="396"/>
    </location>
</feature>
<dbReference type="Gene3D" id="3.40.50.150">
    <property type="entry name" value="Vaccinia Virus protein VP39"/>
    <property type="match status" value="1"/>
</dbReference>
<keyword evidence="18" id="KW-1185">Reference proteome</keyword>
<reference evidence="17" key="3">
    <citation type="submission" date="2025-09" db="UniProtKB">
        <authorList>
            <consortium name="Ensembl"/>
        </authorList>
    </citation>
    <scope>IDENTIFICATION</scope>
</reference>
<dbReference type="SMART" id="SM00650">
    <property type="entry name" value="rADc"/>
    <property type="match status" value="1"/>
</dbReference>
<dbReference type="CTD" id="64216"/>
<dbReference type="Ensembl" id="ENSPMRT00000010526.1">
    <property type="protein sequence ID" value="ENSPMRP00000009880.1"/>
    <property type="gene ID" value="ENSPMRG00000006607.1"/>
</dbReference>
<dbReference type="FunFam" id="3.40.50.150:FF:000209">
    <property type="entry name" value="rRNA adenine N(6)-methyltransferase"/>
    <property type="match status" value="1"/>
</dbReference>
<keyword evidence="8" id="KW-0805">Transcription regulation</keyword>
<evidence type="ECO:0000256" key="7">
    <source>
        <dbReference type="ARBA" id="ARBA00022946"/>
    </source>
</evidence>
<keyword evidence="5 13" id="KW-0949">S-adenosyl-L-methionine</keyword>
<dbReference type="GO" id="GO:0003723">
    <property type="term" value="F:RNA binding"/>
    <property type="evidence" value="ECO:0007669"/>
    <property type="project" value="UniProtKB-UniRule"/>
</dbReference>
<dbReference type="SUPFAM" id="SSF53335">
    <property type="entry name" value="S-adenosyl-L-methionine-dependent methyltransferases"/>
    <property type="match status" value="1"/>
</dbReference>
<keyword evidence="7" id="KW-0809">Transit peptide</keyword>
<dbReference type="RefSeq" id="XP_028580001.1">
    <property type="nucleotide sequence ID" value="XM_028724168.1"/>
</dbReference>
<evidence type="ECO:0000256" key="4">
    <source>
        <dbReference type="ARBA" id="ARBA00022679"/>
    </source>
</evidence>
<comment type="similarity">
    <text evidence="13 14">Belongs to the class I-like SAM-binding methyltransferase superfamily. rRNA adenine N(6)-methyltransferase family.</text>
</comment>
<accession>A0A670IDA2</accession>
<comment type="catalytic activity">
    <reaction evidence="11">
        <text>adenosine in rRNA + S-adenosyl-L-methionine = N(6)-methyladenosine in rRNA + S-adenosyl-L-homocysteine + H(+)</text>
        <dbReference type="Rhea" id="RHEA:58728"/>
        <dbReference type="Rhea" id="RHEA-COMP:15198"/>
        <dbReference type="Rhea" id="RHEA-COMP:15199"/>
        <dbReference type="ChEBI" id="CHEBI:15378"/>
        <dbReference type="ChEBI" id="CHEBI:57856"/>
        <dbReference type="ChEBI" id="CHEBI:59789"/>
        <dbReference type="ChEBI" id="CHEBI:74411"/>
        <dbReference type="ChEBI" id="CHEBI:74449"/>
    </reaction>
</comment>
<evidence type="ECO:0000259" key="16">
    <source>
        <dbReference type="SMART" id="SM00650"/>
    </source>
</evidence>
<dbReference type="Proteomes" id="UP000472272">
    <property type="component" value="Chromosome 3"/>
</dbReference>
<dbReference type="PANTHER" id="PTHR11727:SF13">
    <property type="entry name" value="DIMETHYLADENOSINE TRANSFERASE 2, MITOCHONDRIAL"/>
    <property type="match status" value="1"/>
</dbReference>
<evidence type="ECO:0000256" key="14">
    <source>
        <dbReference type="RuleBase" id="RU362106"/>
    </source>
</evidence>
<keyword evidence="3 13" id="KW-0489">Methyltransferase</keyword>
<evidence type="ECO:0000256" key="9">
    <source>
        <dbReference type="ARBA" id="ARBA00023128"/>
    </source>
</evidence>
<protein>
    <recommendedName>
        <fullName evidence="14">rRNA adenine N(6)-methyltransferase</fullName>
        <ecNumber evidence="14">2.1.1.-</ecNumber>
    </recommendedName>
</protein>
<comment type="caution">
    <text evidence="13">Lacks conserved residue(s) required for the propagation of feature annotation.</text>
</comment>
<dbReference type="PANTHER" id="PTHR11727">
    <property type="entry name" value="DIMETHYLADENOSINE TRANSFERASE"/>
    <property type="match status" value="1"/>
</dbReference>
<dbReference type="InterPro" id="IPR001737">
    <property type="entry name" value="KsgA/Erm"/>
</dbReference>
<sequence>MAASASFSPHLRSRPPREASGQPLAPAQLGSEWTSNEATCDPTADSGDSARRRRREGEHHRAPPRLEGSLTTEKRQTRASPQQQRRRKRNWEPGAPPLKSSGCLACWSASYPARSPTCGMLRSAVAALAPSGLPGRPLLLTALSLSPGKRLSSRGPAGQSEQRRGPAKPRFPPLRIPEEAETTRLVAEKARAPPPLRRFIACPDLARAVASSLQSGRGSEGPETVVLECEPGPGVLTRTLLNAGAHVIALESNKSFVPDLESLKEKADGQLEVVHCDFFRLDPMGIGSLKPPFMYSERLFENLGILTVPWTADVPLKVIGIVPQRKERNLIWKLLYALYERSSIYKYGRTELNLFVSEKEYKTLVAKPGETRIYQALSVLWQTACDIQLLRMEPWPSFLTNSKNGGLSIPKSVLLQNDHLCLIRLTPRKNLFTDSLTTSNSRIFVVMVKQCLAKSKTKLIDKLNLWSSQGGKELLRQLEIPENITTGSLYPEQYKSLFEIMEQTNEFDQSWLYDEDSLEDSRGINF</sequence>